<feature type="compositionally biased region" description="Polar residues" evidence="1">
    <location>
        <begin position="7"/>
        <end position="17"/>
    </location>
</feature>
<name>A0A2Z5G3W2_9BACT</name>
<evidence type="ECO:0000313" key="3">
    <source>
        <dbReference type="Proteomes" id="UP000253606"/>
    </source>
</evidence>
<gene>
    <name evidence="2" type="ORF">ACPOL_4526</name>
</gene>
<dbReference type="OrthoDB" id="121628at2"/>
<dbReference type="AlphaFoldDB" id="A0A2Z5G3W2"/>
<dbReference type="RefSeq" id="WP_114208708.1">
    <property type="nucleotide sequence ID" value="NZ_CP030840.1"/>
</dbReference>
<evidence type="ECO:0000256" key="1">
    <source>
        <dbReference type="SAM" id="MobiDB-lite"/>
    </source>
</evidence>
<proteinExistence type="predicted"/>
<reference evidence="2 3" key="1">
    <citation type="journal article" date="2018" name="Front. Microbiol.">
        <title>Hydrolytic Capabilities as a Key to Environmental Success: Chitinolytic and Cellulolytic Acidobacteria From Acidic Sub-arctic Soils and Boreal Peatlands.</title>
        <authorList>
            <person name="Belova S.E."/>
            <person name="Ravin N.V."/>
            <person name="Pankratov T.A."/>
            <person name="Rakitin A.L."/>
            <person name="Ivanova A.A."/>
            <person name="Beletsky A.V."/>
            <person name="Mardanov A.V."/>
            <person name="Sinninghe Damste J.S."/>
            <person name="Dedysh S.N."/>
        </authorList>
    </citation>
    <scope>NUCLEOTIDE SEQUENCE [LARGE SCALE GENOMIC DNA]</scope>
    <source>
        <strain evidence="2 3">SBC82</strain>
    </source>
</reference>
<dbReference type="EMBL" id="CP030840">
    <property type="protein sequence ID" value="AXC13798.1"/>
    <property type="molecule type" value="Genomic_DNA"/>
</dbReference>
<feature type="region of interest" description="Disordered" evidence="1">
    <location>
        <begin position="162"/>
        <end position="196"/>
    </location>
</feature>
<dbReference type="Proteomes" id="UP000253606">
    <property type="component" value="Chromosome"/>
</dbReference>
<evidence type="ECO:0000313" key="2">
    <source>
        <dbReference type="EMBL" id="AXC13798.1"/>
    </source>
</evidence>
<organism evidence="2 3">
    <name type="scientific">Acidisarcina polymorpha</name>
    <dbReference type="NCBI Taxonomy" id="2211140"/>
    <lineage>
        <taxon>Bacteria</taxon>
        <taxon>Pseudomonadati</taxon>
        <taxon>Acidobacteriota</taxon>
        <taxon>Terriglobia</taxon>
        <taxon>Terriglobales</taxon>
        <taxon>Acidobacteriaceae</taxon>
        <taxon>Acidisarcina</taxon>
    </lineage>
</organism>
<protein>
    <submittedName>
        <fullName evidence="2">Uncharacterized protein</fullName>
    </submittedName>
</protein>
<feature type="region of interest" description="Disordered" evidence="1">
    <location>
        <begin position="1"/>
        <end position="21"/>
    </location>
</feature>
<keyword evidence="3" id="KW-1185">Reference proteome</keyword>
<sequence>MLDRNTSDSPTTMSSQLYVCPSNPPQESQTVNVLLVEPAMSPRSDREAVLSAGAYCVTAVCDVRGIFLLRDEKPVAFAVINDTLGPFGLRATAECVRRQWPLAKILILGRAAPALEDHLYDEAISHRHEATAFLDVLQMLVENRWSKSMSADYAKYGRAGATLQESDPTKSLGQEPAQARDRHDVPGGLYRMSATG</sequence>
<feature type="compositionally biased region" description="Polar residues" evidence="1">
    <location>
        <begin position="163"/>
        <end position="172"/>
    </location>
</feature>
<dbReference type="KEGG" id="abas:ACPOL_4526"/>
<accession>A0A2Z5G3W2</accession>